<protein>
    <submittedName>
        <fullName evidence="2">Uncharacterized protein</fullName>
    </submittedName>
</protein>
<proteinExistence type="predicted"/>
<evidence type="ECO:0000256" key="1">
    <source>
        <dbReference type="SAM" id="MobiDB-lite"/>
    </source>
</evidence>
<accession>A0A381ZAY7</accession>
<name>A0A381ZAY7_9ZZZZ</name>
<dbReference type="AlphaFoldDB" id="A0A381ZAY7"/>
<evidence type="ECO:0000313" key="2">
    <source>
        <dbReference type="EMBL" id="SVA86436.1"/>
    </source>
</evidence>
<sequence length="79" mass="9237">MTMRLDISQKKLYEKLVILEKYCIKLEKRVSLLEGNAGEKKSSSKTENISVTQTTNQQKKQTKKVKKLFDKYKMNPVNI</sequence>
<gene>
    <name evidence="2" type="ORF">METZ01_LOCUS139290</name>
</gene>
<organism evidence="2">
    <name type="scientific">marine metagenome</name>
    <dbReference type="NCBI Taxonomy" id="408172"/>
    <lineage>
        <taxon>unclassified sequences</taxon>
        <taxon>metagenomes</taxon>
        <taxon>ecological metagenomes</taxon>
    </lineage>
</organism>
<feature type="compositionally biased region" description="Basic and acidic residues" evidence="1">
    <location>
        <begin position="35"/>
        <end position="44"/>
    </location>
</feature>
<reference evidence="2" key="1">
    <citation type="submission" date="2018-05" db="EMBL/GenBank/DDBJ databases">
        <authorList>
            <person name="Lanie J.A."/>
            <person name="Ng W.-L."/>
            <person name="Kazmierczak K.M."/>
            <person name="Andrzejewski T.M."/>
            <person name="Davidsen T.M."/>
            <person name="Wayne K.J."/>
            <person name="Tettelin H."/>
            <person name="Glass J.I."/>
            <person name="Rusch D."/>
            <person name="Podicherti R."/>
            <person name="Tsui H.-C.T."/>
            <person name="Winkler M.E."/>
        </authorList>
    </citation>
    <scope>NUCLEOTIDE SEQUENCE</scope>
</reference>
<dbReference type="EMBL" id="UINC01020629">
    <property type="protein sequence ID" value="SVA86436.1"/>
    <property type="molecule type" value="Genomic_DNA"/>
</dbReference>
<feature type="region of interest" description="Disordered" evidence="1">
    <location>
        <begin position="35"/>
        <end position="79"/>
    </location>
</feature>